<protein>
    <submittedName>
        <fullName evidence="2">Uncharacterized protein</fullName>
    </submittedName>
</protein>
<evidence type="ECO:0000313" key="2">
    <source>
        <dbReference type="EMBL" id="SPC97617.1"/>
    </source>
</evidence>
<organism evidence="2">
    <name type="scientific">Fagus sylvatica</name>
    <name type="common">Beechnut</name>
    <dbReference type="NCBI Taxonomy" id="28930"/>
    <lineage>
        <taxon>Eukaryota</taxon>
        <taxon>Viridiplantae</taxon>
        <taxon>Streptophyta</taxon>
        <taxon>Embryophyta</taxon>
        <taxon>Tracheophyta</taxon>
        <taxon>Spermatophyta</taxon>
        <taxon>Magnoliopsida</taxon>
        <taxon>eudicotyledons</taxon>
        <taxon>Gunneridae</taxon>
        <taxon>Pentapetalae</taxon>
        <taxon>rosids</taxon>
        <taxon>fabids</taxon>
        <taxon>Fagales</taxon>
        <taxon>Fagaceae</taxon>
        <taxon>Fagus</taxon>
    </lineage>
</organism>
<feature type="compositionally biased region" description="Basic and acidic residues" evidence="1">
    <location>
        <begin position="1"/>
        <end position="18"/>
    </location>
</feature>
<dbReference type="InterPro" id="IPR034577">
    <property type="entry name" value="NIMIN-2"/>
</dbReference>
<dbReference type="EMBL" id="OIVN01001780">
    <property type="protein sequence ID" value="SPC97617.1"/>
    <property type="molecule type" value="Genomic_DNA"/>
</dbReference>
<gene>
    <name evidence="2" type="ORF">FSB_LOCUS25499</name>
</gene>
<proteinExistence type="predicted"/>
<dbReference type="PANTHER" id="PTHR35735">
    <property type="entry name" value="PROTEIN NIM1-INTERACTING 2"/>
    <property type="match status" value="1"/>
</dbReference>
<dbReference type="GO" id="GO:0010112">
    <property type="term" value="P:regulation of systemic acquired resistance"/>
    <property type="evidence" value="ECO:0007669"/>
    <property type="project" value="InterPro"/>
</dbReference>
<name>A0A2N9G4M3_FAGSY</name>
<feature type="region of interest" description="Disordered" evidence="1">
    <location>
        <begin position="1"/>
        <end position="33"/>
    </location>
</feature>
<sequence>MAESKETQAEKRTLKEDNAVLGRPKKARSDNNGVDLADVTEDEVEEFFAILKRIHVAVSYFKKVDGNGDGEGGPRLRAILEEEEIKEEANGVKRGKVREEGRGFGAEFGSGFKRGSCSRM</sequence>
<dbReference type="PANTHER" id="PTHR35735:SF8">
    <property type="entry name" value="PROTEIN NIM1-INTERACTING 2"/>
    <property type="match status" value="1"/>
</dbReference>
<accession>A0A2N9G4M3</accession>
<reference evidence="2" key="1">
    <citation type="submission" date="2018-02" db="EMBL/GenBank/DDBJ databases">
        <authorList>
            <person name="Cohen D.B."/>
            <person name="Kent A.D."/>
        </authorList>
    </citation>
    <scope>NUCLEOTIDE SEQUENCE</scope>
</reference>
<evidence type="ECO:0000256" key="1">
    <source>
        <dbReference type="SAM" id="MobiDB-lite"/>
    </source>
</evidence>
<dbReference type="AlphaFoldDB" id="A0A2N9G4M3"/>